<feature type="compositionally biased region" description="Acidic residues" evidence="1">
    <location>
        <begin position="107"/>
        <end position="122"/>
    </location>
</feature>
<evidence type="ECO:0000256" key="1">
    <source>
        <dbReference type="SAM" id="MobiDB-lite"/>
    </source>
</evidence>
<evidence type="ECO:0000313" key="2">
    <source>
        <dbReference type="EMBL" id="QJA89464.1"/>
    </source>
</evidence>
<gene>
    <name evidence="2" type="ORF">MM415B02550_0001</name>
</gene>
<proteinExistence type="predicted"/>
<accession>A0A6M3L7S6</accession>
<name>A0A6M3L7S6_9ZZZZ</name>
<dbReference type="AlphaFoldDB" id="A0A6M3L7S6"/>
<reference evidence="2" key="1">
    <citation type="submission" date="2020-03" db="EMBL/GenBank/DDBJ databases">
        <title>The deep terrestrial virosphere.</title>
        <authorList>
            <person name="Holmfeldt K."/>
            <person name="Nilsson E."/>
            <person name="Simone D."/>
            <person name="Lopez-Fernandez M."/>
            <person name="Wu X."/>
            <person name="de Brujin I."/>
            <person name="Lundin D."/>
            <person name="Andersson A."/>
            <person name="Bertilsson S."/>
            <person name="Dopson M."/>
        </authorList>
    </citation>
    <scope>NUCLEOTIDE SEQUENCE</scope>
    <source>
        <strain evidence="2">MM415B02550</strain>
    </source>
</reference>
<organism evidence="2">
    <name type="scientific">viral metagenome</name>
    <dbReference type="NCBI Taxonomy" id="1070528"/>
    <lineage>
        <taxon>unclassified sequences</taxon>
        <taxon>metagenomes</taxon>
        <taxon>organismal metagenomes</taxon>
    </lineage>
</organism>
<dbReference type="EMBL" id="MT142847">
    <property type="protein sequence ID" value="QJA89464.1"/>
    <property type="molecule type" value="Genomic_DNA"/>
</dbReference>
<protein>
    <submittedName>
        <fullName evidence="2">Uncharacterized protein</fullName>
    </submittedName>
</protein>
<sequence length="160" mass="17048">MEGYITLKEAAARIGRSAARVRQYVHAGKIEWMRNEMGNIMVSEASLEQFTPPARGNARASGVSIGTQLRHARATRKLVQSMIAEGPAKAASLQVLNALVQNLADQASEEGEEADEDSDDIADLVAPPSTAIKAPAGQVAPPVAPEDDDDADMESLLKRL</sequence>
<feature type="region of interest" description="Disordered" evidence="1">
    <location>
        <begin position="104"/>
        <end position="160"/>
    </location>
</feature>